<dbReference type="Proteomes" id="UP000551878">
    <property type="component" value="Unassembled WGS sequence"/>
</dbReference>
<dbReference type="InterPro" id="IPR021683">
    <property type="entry name" value="DUF3267"/>
</dbReference>
<feature type="transmembrane region" description="Helical" evidence="1">
    <location>
        <begin position="53"/>
        <end position="79"/>
    </location>
</feature>
<accession>A0A840QIN9</accession>
<keyword evidence="1" id="KW-0472">Membrane</keyword>
<feature type="transmembrane region" description="Helical" evidence="1">
    <location>
        <begin position="21"/>
        <end position="41"/>
    </location>
</feature>
<proteinExistence type="predicted"/>
<dbReference type="RefSeq" id="WP_184662435.1">
    <property type="nucleotide sequence ID" value="NZ_JACHHB010000001.1"/>
</dbReference>
<organism evidence="2 3">
    <name type="scientific">Texcoconibacillus texcoconensis</name>
    <dbReference type="NCBI Taxonomy" id="1095777"/>
    <lineage>
        <taxon>Bacteria</taxon>
        <taxon>Bacillati</taxon>
        <taxon>Bacillota</taxon>
        <taxon>Bacilli</taxon>
        <taxon>Bacillales</taxon>
        <taxon>Bacillaceae</taxon>
        <taxon>Texcoconibacillus</taxon>
    </lineage>
</organism>
<evidence type="ECO:0000256" key="1">
    <source>
        <dbReference type="SAM" id="Phobius"/>
    </source>
</evidence>
<gene>
    <name evidence="2" type="ORF">HNQ41_000085</name>
</gene>
<dbReference type="Pfam" id="PF11667">
    <property type="entry name" value="DUF3267"/>
    <property type="match status" value="1"/>
</dbReference>
<evidence type="ECO:0000313" key="3">
    <source>
        <dbReference type="Proteomes" id="UP000551878"/>
    </source>
</evidence>
<feature type="transmembrane region" description="Helical" evidence="1">
    <location>
        <begin position="138"/>
        <end position="158"/>
    </location>
</feature>
<evidence type="ECO:0000313" key="2">
    <source>
        <dbReference type="EMBL" id="MBB5171945.1"/>
    </source>
</evidence>
<dbReference type="EMBL" id="JACHHB010000001">
    <property type="protein sequence ID" value="MBB5171945.1"/>
    <property type="molecule type" value="Genomic_DNA"/>
</dbReference>
<keyword evidence="1" id="KW-1133">Transmembrane helix</keyword>
<reference evidence="2 3" key="1">
    <citation type="submission" date="2020-08" db="EMBL/GenBank/DDBJ databases">
        <title>Genomic Encyclopedia of Type Strains, Phase IV (KMG-IV): sequencing the most valuable type-strain genomes for metagenomic binning, comparative biology and taxonomic classification.</title>
        <authorList>
            <person name="Goeker M."/>
        </authorList>
    </citation>
    <scope>NUCLEOTIDE SEQUENCE [LARGE SCALE GENOMIC DNA]</scope>
    <source>
        <strain evidence="2 3">DSM 24696</strain>
    </source>
</reference>
<evidence type="ECO:0008006" key="4">
    <source>
        <dbReference type="Google" id="ProtNLM"/>
    </source>
</evidence>
<keyword evidence="3" id="KW-1185">Reference proteome</keyword>
<sequence>MNLQFSQDYKEIDETMDAEKVNKLVNVWTLVLAVVLIIPYWRIWGIGEYEISLMFKVIISYFIFILVHELLHLIGYIFVGKASIDQVKLGIIWKYLMPYAHCKVPMKITHYKISVLLPFILGIVPIIFAFLYGNGFWFIIGFLMTVGSLGDFIIIWILRKYPREVYIQDHPSKIGCIVYTPH</sequence>
<dbReference type="AlphaFoldDB" id="A0A840QIN9"/>
<protein>
    <recommendedName>
        <fullName evidence="4">Zincin peptidase</fullName>
    </recommendedName>
</protein>
<name>A0A840QIN9_9BACI</name>
<feature type="transmembrane region" description="Helical" evidence="1">
    <location>
        <begin position="113"/>
        <end position="132"/>
    </location>
</feature>
<comment type="caution">
    <text evidence="2">The sequence shown here is derived from an EMBL/GenBank/DDBJ whole genome shotgun (WGS) entry which is preliminary data.</text>
</comment>
<keyword evidence="1" id="KW-0812">Transmembrane</keyword>